<keyword evidence="7" id="KW-0456">Lyase</keyword>
<comment type="caution">
    <text evidence="10">The sequence shown here is derived from an EMBL/GenBank/DDBJ whole genome shotgun (WGS) entry which is preliminary data.</text>
</comment>
<dbReference type="EC" id="3.4.-.-" evidence="8"/>
<evidence type="ECO:0000256" key="1">
    <source>
        <dbReference type="ARBA" id="ARBA00008136"/>
    </source>
</evidence>
<dbReference type="GO" id="GO:0016829">
    <property type="term" value="F:lyase activity"/>
    <property type="evidence" value="ECO:0007669"/>
    <property type="project" value="UniProtKB-KW"/>
</dbReference>
<dbReference type="SUPFAM" id="SSF143081">
    <property type="entry name" value="BB1717-like"/>
    <property type="match status" value="1"/>
</dbReference>
<dbReference type="GO" id="GO:0008233">
    <property type="term" value="F:peptidase activity"/>
    <property type="evidence" value="ECO:0007669"/>
    <property type="project" value="UniProtKB-KW"/>
</dbReference>
<dbReference type="PANTHER" id="PTHR13604:SF0">
    <property type="entry name" value="ABASIC SITE PROCESSING PROTEIN HMCES"/>
    <property type="match status" value="1"/>
</dbReference>
<keyword evidence="3" id="KW-0227">DNA damage</keyword>
<accession>R7WJA0</accession>
<name>R7WJA0_9NOCA</name>
<evidence type="ECO:0000313" key="11">
    <source>
        <dbReference type="Proteomes" id="UP000013525"/>
    </source>
</evidence>
<keyword evidence="2 8" id="KW-0645">Protease</keyword>
<evidence type="ECO:0000256" key="5">
    <source>
        <dbReference type="ARBA" id="ARBA00023124"/>
    </source>
</evidence>
<dbReference type="Proteomes" id="UP000013525">
    <property type="component" value="Unassembled WGS sequence"/>
</dbReference>
<keyword evidence="11" id="KW-1185">Reference proteome</keyword>
<evidence type="ECO:0000256" key="4">
    <source>
        <dbReference type="ARBA" id="ARBA00022801"/>
    </source>
</evidence>
<proteinExistence type="inferred from homology"/>
<dbReference type="InterPro" id="IPR003738">
    <property type="entry name" value="SRAP"/>
</dbReference>
<evidence type="ECO:0000313" key="10">
    <source>
        <dbReference type="EMBL" id="EOM75356.1"/>
    </source>
</evidence>
<dbReference type="GO" id="GO:0006508">
    <property type="term" value="P:proteolysis"/>
    <property type="evidence" value="ECO:0007669"/>
    <property type="project" value="UniProtKB-KW"/>
</dbReference>
<dbReference type="GO" id="GO:0106300">
    <property type="term" value="P:protein-DNA covalent cross-linking repair"/>
    <property type="evidence" value="ECO:0007669"/>
    <property type="project" value="InterPro"/>
</dbReference>
<feature type="region of interest" description="Disordered" evidence="9">
    <location>
        <begin position="219"/>
        <end position="246"/>
    </location>
</feature>
<keyword evidence="4 8" id="KW-0378">Hydrolase</keyword>
<dbReference type="EMBL" id="APMY01000095">
    <property type="protein sequence ID" value="EOM75356.1"/>
    <property type="molecule type" value="Genomic_DNA"/>
</dbReference>
<dbReference type="Gene3D" id="3.90.1680.10">
    <property type="entry name" value="SOS response associated peptidase-like"/>
    <property type="match status" value="1"/>
</dbReference>
<organism evidence="10 11">
    <name type="scientific">Rhodococcus rhodnii LMG 5362</name>
    <dbReference type="NCBI Taxonomy" id="1273125"/>
    <lineage>
        <taxon>Bacteria</taxon>
        <taxon>Bacillati</taxon>
        <taxon>Actinomycetota</taxon>
        <taxon>Actinomycetes</taxon>
        <taxon>Mycobacteriales</taxon>
        <taxon>Nocardiaceae</taxon>
        <taxon>Rhodococcus</taxon>
    </lineage>
</organism>
<evidence type="ECO:0000256" key="9">
    <source>
        <dbReference type="SAM" id="MobiDB-lite"/>
    </source>
</evidence>
<evidence type="ECO:0000256" key="2">
    <source>
        <dbReference type="ARBA" id="ARBA00022670"/>
    </source>
</evidence>
<dbReference type="PANTHER" id="PTHR13604">
    <property type="entry name" value="DC12-RELATED"/>
    <property type="match status" value="1"/>
</dbReference>
<keyword evidence="6" id="KW-0238">DNA-binding</keyword>
<dbReference type="Pfam" id="PF02586">
    <property type="entry name" value="SRAP"/>
    <property type="match status" value="1"/>
</dbReference>
<gene>
    <name evidence="10" type="ORF">Rrhod_3154</name>
</gene>
<dbReference type="InterPro" id="IPR036590">
    <property type="entry name" value="SRAP-like"/>
</dbReference>
<dbReference type="eggNOG" id="COG2135">
    <property type="taxonomic scope" value="Bacteria"/>
</dbReference>
<evidence type="ECO:0000256" key="6">
    <source>
        <dbReference type="ARBA" id="ARBA00023125"/>
    </source>
</evidence>
<dbReference type="PATRIC" id="fig|1273125.3.peg.2995"/>
<keyword evidence="5" id="KW-0190">Covalent protein-DNA linkage</keyword>
<protein>
    <recommendedName>
        <fullName evidence="8">Abasic site processing protein</fullName>
        <ecNumber evidence="8">3.4.-.-</ecNumber>
    </recommendedName>
</protein>
<evidence type="ECO:0000256" key="8">
    <source>
        <dbReference type="RuleBase" id="RU364100"/>
    </source>
</evidence>
<reference evidence="10 11" key="1">
    <citation type="journal article" date="2013" name="Genome Announc.">
        <title>Draft Genome Sequence of Rhodococcus rhodnii Strain LMG5362, a Symbiont of Rhodnius prolixus (Hemiptera, Reduviidae, Triatominae), the Principle Vector of Trypanosoma cruzi.</title>
        <authorList>
            <person name="Pachebat J.A."/>
            <person name="van Keulen G."/>
            <person name="Whitten M.M."/>
            <person name="Girdwood S."/>
            <person name="Del Sol R."/>
            <person name="Dyson P.J."/>
            <person name="Facey P.D."/>
        </authorList>
    </citation>
    <scope>NUCLEOTIDE SEQUENCE [LARGE SCALE GENOMIC DNA]</scope>
    <source>
        <strain evidence="10 11">LMG 5362</strain>
    </source>
</reference>
<comment type="similarity">
    <text evidence="1 8">Belongs to the SOS response-associated peptidase family.</text>
</comment>
<evidence type="ECO:0000256" key="3">
    <source>
        <dbReference type="ARBA" id="ARBA00022763"/>
    </source>
</evidence>
<sequence length="246" mass="26616">MRIVCGRYVTGRDPALLAQDLEAIDDTAGSWDGPRWNVAPTTSVPVLASPRGERRIRMMRWGLVPQWADPAAGSVLFNARVETLLEKASFASAARRRRALVPMEAWYEWAGEGRDARPYAVRRPDAATFTVAGLWEYRRDPDAPGAPPLVSLAIVTTAASGALREIHPRMPLVVAPDHRAAWLDCSTGDVPADVPAAADSAARALAPYRVSRRVGSIRHDDPSLLEPLGTGDDGEAHEAGDQLTLL</sequence>
<dbReference type="GO" id="GO:0003697">
    <property type="term" value="F:single-stranded DNA binding"/>
    <property type="evidence" value="ECO:0007669"/>
    <property type="project" value="InterPro"/>
</dbReference>
<evidence type="ECO:0000256" key="7">
    <source>
        <dbReference type="ARBA" id="ARBA00023239"/>
    </source>
</evidence>
<dbReference type="AlphaFoldDB" id="R7WJA0"/>